<organism evidence="1 2">
    <name type="scientific">Bacillus mesophilus</name>
    <dbReference type="NCBI Taxonomy" id="1808955"/>
    <lineage>
        <taxon>Bacteria</taxon>
        <taxon>Bacillati</taxon>
        <taxon>Bacillota</taxon>
        <taxon>Bacilli</taxon>
        <taxon>Bacillales</taxon>
        <taxon>Bacillaceae</taxon>
        <taxon>Bacillus</taxon>
    </lineage>
</organism>
<protein>
    <submittedName>
        <fullName evidence="1">Sporulation histidine kinase inhibitor Sda</fullName>
    </submittedName>
</protein>
<dbReference type="AlphaFoldDB" id="A0A6M0QB43"/>
<dbReference type="RefSeq" id="WP_163179694.1">
    <property type="nucleotide sequence ID" value="NZ_JAAIWM010000003.1"/>
</dbReference>
<keyword evidence="2" id="KW-1185">Reference proteome</keyword>
<name>A0A6M0QB43_9BACI</name>
<proteinExistence type="predicted"/>
<evidence type="ECO:0000313" key="2">
    <source>
        <dbReference type="Proteomes" id="UP000481043"/>
    </source>
</evidence>
<sequence>MKISDSELLEAYYSAIELALDHEFIAMLEEEIIKRNLDLKRNKIVQK</sequence>
<comment type="caution">
    <text evidence="1">The sequence shown here is derived from an EMBL/GenBank/DDBJ whole genome shotgun (WGS) entry which is preliminary data.</text>
</comment>
<dbReference type="InterPro" id="IPR036916">
    <property type="entry name" value="Sda_sf"/>
</dbReference>
<dbReference type="Pfam" id="PF08970">
    <property type="entry name" value="Sda"/>
    <property type="match status" value="1"/>
</dbReference>
<dbReference type="Gene3D" id="1.10.287.1100">
    <property type="entry name" value="Sporulation inhibitor A"/>
    <property type="match status" value="1"/>
</dbReference>
<dbReference type="EMBL" id="JAAIWM010000003">
    <property type="protein sequence ID" value="NEY72238.1"/>
    <property type="molecule type" value="Genomic_DNA"/>
</dbReference>
<dbReference type="Proteomes" id="UP000481043">
    <property type="component" value="Unassembled WGS sequence"/>
</dbReference>
<accession>A0A6M0QB43</accession>
<gene>
    <name evidence="1" type="ORF">G4D63_10930</name>
</gene>
<dbReference type="SUPFAM" id="SSF100985">
    <property type="entry name" value="Sporulation inhibitor Sda"/>
    <property type="match status" value="1"/>
</dbReference>
<dbReference type="InterPro" id="IPR015064">
    <property type="entry name" value="Sda"/>
</dbReference>
<reference evidence="1 2" key="1">
    <citation type="submission" date="2020-02" db="EMBL/GenBank/DDBJ databases">
        <title>Bacillus aquiflavi sp. nov., isolated from yellow water of strong flavor Chinese baijiu in Yibin region of China.</title>
        <authorList>
            <person name="Xie J."/>
        </authorList>
    </citation>
    <scope>NUCLEOTIDE SEQUENCE [LARGE SCALE GENOMIC DNA]</scope>
    <source>
        <strain evidence="1 2">SA4</strain>
    </source>
</reference>
<evidence type="ECO:0000313" key="1">
    <source>
        <dbReference type="EMBL" id="NEY72238.1"/>
    </source>
</evidence>